<reference evidence="3 4" key="1">
    <citation type="submission" date="2018-04" db="EMBL/GenBank/DDBJ databases">
        <title>Pseudomonas sp. nov., isolated from mangrove soil.</title>
        <authorList>
            <person name="Chen C."/>
        </authorList>
    </citation>
    <scope>NUCLEOTIDE SEQUENCE [LARGE SCALE GENOMIC DNA]</scope>
    <source>
        <strain evidence="3 4">TC-11</strain>
    </source>
</reference>
<comment type="similarity">
    <text evidence="1">Belongs to the YciI family.</text>
</comment>
<dbReference type="AlphaFoldDB" id="A0A2T5PDL5"/>
<evidence type="ECO:0000313" key="3">
    <source>
        <dbReference type="EMBL" id="PTU75836.1"/>
    </source>
</evidence>
<dbReference type="PANTHER" id="PTHR35174:SF4">
    <property type="entry name" value="BLL7163 PROTEIN"/>
    <property type="match status" value="1"/>
</dbReference>
<dbReference type="Pfam" id="PF03795">
    <property type="entry name" value="YCII"/>
    <property type="match status" value="1"/>
</dbReference>
<name>A0A2T5PDL5_9PSED</name>
<evidence type="ECO:0000259" key="2">
    <source>
        <dbReference type="Pfam" id="PF03795"/>
    </source>
</evidence>
<dbReference type="Gene3D" id="3.30.70.1060">
    <property type="entry name" value="Dimeric alpha+beta barrel"/>
    <property type="match status" value="1"/>
</dbReference>
<dbReference type="SUPFAM" id="SSF54909">
    <property type="entry name" value="Dimeric alpha+beta barrel"/>
    <property type="match status" value="1"/>
</dbReference>
<sequence>MRCMVLIKASPQSEAGEMPSEALLTAMGQFNQALFDAGVLVDGGGLKATSVAARVRMSDAGTQVEQGPFLPCNEQVAGYWLWQVASLDEAIEWARRCPLPMPDEATLEIRPLNEMEDFATASDEVREQEQQLAARLAEVAR</sequence>
<evidence type="ECO:0000313" key="4">
    <source>
        <dbReference type="Proteomes" id="UP000244064"/>
    </source>
</evidence>
<dbReference type="Proteomes" id="UP000244064">
    <property type="component" value="Unassembled WGS sequence"/>
</dbReference>
<dbReference type="InterPro" id="IPR005545">
    <property type="entry name" value="YCII"/>
</dbReference>
<dbReference type="EMBL" id="QASN01000006">
    <property type="protein sequence ID" value="PTU75836.1"/>
    <property type="molecule type" value="Genomic_DNA"/>
</dbReference>
<protein>
    <submittedName>
        <fullName evidence="3">Dehydrogenase</fullName>
    </submittedName>
</protein>
<dbReference type="RefSeq" id="WP_108105461.1">
    <property type="nucleotide sequence ID" value="NZ_QASN01000006.1"/>
</dbReference>
<gene>
    <name evidence="3" type="ORF">DBO85_03960</name>
</gene>
<proteinExistence type="inferred from homology"/>
<dbReference type="OrthoDB" id="9807535at2"/>
<evidence type="ECO:0000256" key="1">
    <source>
        <dbReference type="ARBA" id="ARBA00007689"/>
    </source>
</evidence>
<keyword evidence="4" id="KW-1185">Reference proteome</keyword>
<accession>A0A2T5PDL5</accession>
<dbReference type="PANTHER" id="PTHR35174">
    <property type="entry name" value="BLL7171 PROTEIN-RELATED"/>
    <property type="match status" value="1"/>
</dbReference>
<comment type="caution">
    <text evidence="3">The sequence shown here is derived from an EMBL/GenBank/DDBJ whole genome shotgun (WGS) entry which is preliminary data.</text>
</comment>
<organism evidence="3 4">
    <name type="scientific">Pseudomonas mangrovi</name>
    <dbReference type="NCBI Taxonomy" id="2161748"/>
    <lineage>
        <taxon>Bacteria</taxon>
        <taxon>Pseudomonadati</taxon>
        <taxon>Pseudomonadota</taxon>
        <taxon>Gammaproteobacteria</taxon>
        <taxon>Pseudomonadales</taxon>
        <taxon>Pseudomonadaceae</taxon>
        <taxon>Pseudomonas</taxon>
    </lineage>
</organism>
<feature type="domain" description="YCII-related" evidence="2">
    <location>
        <begin position="1"/>
        <end position="109"/>
    </location>
</feature>
<dbReference type="InterPro" id="IPR011008">
    <property type="entry name" value="Dimeric_a/b-barrel"/>
</dbReference>